<dbReference type="GO" id="GO:0019878">
    <property type="term" value="P:lysine biosynthetic process via aminoadipic acid"/>
    <property type="evidence" value="ECO:0007669"/>
    <property type="project" value="TreeGrafter"/>
</dbReference>
<dbReference type="Pfam" id="PF00682">
    <property type="entry name" value="HMGL-like"/>
    <property type="match status" value="1"/>
</dbReference>
<dbReference type="FunFam" id="3.20.20.70:FF:000032">
    <property type="entry name" value="Homocitrate synthase, mitochondrial"/>
    <property type="match status" value="1"/>
</dbReference>
<dbReference type="PROSITE" id="PS00815">
    <property type="entry name" value="AIPM_HOMOCIT_SYNTH_1"/>
    <property type="match status" value="1"/>
</dbReference>
<evidence type="ECO:0000259" key="4">
    <source>
        <dbReference type="PROSITE" id="PS50991"/>
    </source>
</evidence>
<keyword evidence="6" id="KW-1185">Reference proteome</keyword>
<feature type="compositionally biased region" description="Basic and acidic residues" evidence="3">
    <location>
        <begin position="464"/>
        <end position="475"/>
    </location>
</feature>
<evidence type="ECO:0000313" key="6">
    <source>
        <dbReference type="Proteomes" id="UP000001611"/>
    </source>
</evidence>
<dbReference type="InParanoid" id="G2WU02"/>
<organism evidence="5 6">
    <name type="scientific">Verticillium dahliae (strain VdLs.17 / ATCC MYA-4575 / FGSC 10137)</name>
    <name type="common">Verticillium wilt</name>
    <dbReference type="NCBI Taxonomy" id="498257"/>
    <lineage>
        <taxon>Eukaryota</taxon>
        <taxon>Fungi</taxon>
        <taxon>Dikarya</taxon>
        <taxon>Ascomycota</taxon>
        <taxon>Pezizomycotina</taxon>
        <taxon>Sordariomycetes</taxon>
        <taxon>Hypocreomycetidae</taxon>
        <taxon>Glomerellales</taxon>
        <taxon>Plectosphaerellaceae</taxon>
        <taxon>Verticillium</taxon>
    </lineage>
</organism>
<dbReference type="GO" id="GO:0005739">
    <property type="term" value="C:mitochondrion"/>
    <property type="evidence" value="ECO:0007669"/>
    <property type="project" value="TreeGrafter"/>
</dbReference>
<dbReference type="PANTHER" id="PTHR10277:SF48">
    <property type="entry name" value="HOMOCITRATE SYNTHASE, CYTOSOLIC ISOZYME-RELATED"/>
    <property type="match status" value="1"/>
</dbReference>
<dbReference type="CDD" id="cd07948">
    <property type="entry name" value="DRE_TIM_HCS"/>
    <property type="match status" value="1"/>
</dbReference>
<dbReference type="GO" id="GO:0004410">
    <property type="term" value="F:homocitrate synthase activity"/>
    <property type="evidence" value="ECO:0007669"/>
    <property type="project" value="TreeGrafter"/>
</dbReference>
<evidence type="ECO:0000256" key="1">
    <source>
        <dbReference type="ARBA" id="ARBA00022679"/>
    </source>
</evidence>
<gene>
    <name evidence="5" type="ORF">VDAG_01275</name>
</gene>
<dbReference type="InterPro" id="IPR048253">
    <property type="entry name" value="DRE_TIM_HCS_fun_bact"/>
</dbReference>
<feature type="compositionally biased region" description="Polar residues" evidence="3">
    <location>
        <begin position="35"/>
        <end position="44"/>
    </location>
</feature>
<protein>
    <submittedName>
        <fullName evidence="5">Homocitrate synthase</fullName>
    </submittedName>
</protein>
<dbReference type="PANTHER" id="PTHR10277">
    <property type="entry name" value="HOMOCITRATE SYNTHASE-RELATED"/>
    <property type="match status" value="1"/>
</dbReference>
<accession>G2WU02</accession>
<dbReference type="STRING" id="498257.G2WU02"/>
<dbReference type="Gene3D" id="1.10.238.260">
    <property type="match status" value="1"/>
</dbReference>
<dbReference type="Gene3D" id="3.20.20.70">
    <property type="entry name" value="Aldolase class I"/>
    <property type="match status" value="1"/>
</dbReference>
<dbReference type="KEGG" id="vda:VDAG_01275"/>
<dbReference type="OrthoDB" id="2015253at2759"/>
<dbReference type="InterPro" id="IPR000891">
    <property type="entry name" value="PYR_CT"/>
</dbReference>
<evidence type="ECO:0000313" key="5">
    <source>
        <dbReference type="EMBL" id="EGY17593.1"/>
    </source>
</evidence>
<dbReference type="AlphaFoldDB" id="G2WU02"/>
<sequence length="490" mass="53438">MCPTPDEAPVVNGHANGANGSNGSDNSHPGFTAIPTKQTHSSPYQPVGDFLSNVSRFKIIESTLREGEQFANAFFDTETKIKIAKALDDFGVDYIELTSPASSEQSRKDCETICKLGLKAKILTHVRCHMDDARLAVETGVDGLDVVIGTSSYLREHSHGKDMTYIINTAIEVIEFVKSKGLEVRFSSEDSFRSNLVDLLSVYSAVDKVGVTRVGIADTVGCASPRQVYDLVRTLRGVVKCDIETHFHDDTGCAVANAYCALEAGATHVDTSVLGMSMPAIAKALRCLRIGERNGITTLGGLMARMVVADREYVTSKYKLHKLKDLENLVADAGMSFSLPHNAVVLRLSKLTSRSTTLSLDSTYEVLNPSDFGLSRYVHFASRLTGWNAIKSRVEQLGLTMTDAQVKECTKKVKAMADVRPLAIDDADSVIRTFHLNLTSDEEKPLLPDLTSEEHAKFVQAEKEIAAEPEKRSLDTTEETNGSAAKKVKV</sequence>
<dbReference type="EMBL" id="DS572696">
    <property type="protein sequence ID" value="EGY17593.1"/>
    <property type="molecule type" value="Genomic_DNA"/>
</dbReference>
<dbReference type="Pfam" id="PF22617">
    <property type="entry name" value="HCS_D2"/>
    <property type="match status" value="1"/>
</dbReference>
<dbReference type="InterPro" id="IPR013785">
    <property type="entry name" value="Aldolase_TIM"/>
</dbReference>
<dbReference type="OMA" id="NMFAHES"/>
<comment type="similarity">
    <text evidence="2">Belongs to the alpha-IPM synthase/homocitrate synthase family.</text>
</comment>
<keyword evidence="1 2" id="KW-0808">Transferase</keyword>
<dbReference type="FunCoup" id="G2WU02">
    <property type="interactions" value="639"/>
</dbReference>
<dbReference type="PROSITE" id="PS00816">
    <property type="entry name" value="AIPM_HOMOCIT_SYNTH_2"/>
    <property type="match status" value="1"/>
</dbReference>
<dbReference type="InterPro" id="IPR050073">
    <property type="entry name" value="2-IPM_HCS-like"/>
</dbReference>
<reference evidence="5 6" key="1">
    <citation type="submission" date="2008-03" db="EMBL/GenBank/DDBJ databases">
        <title>The Genome Sequence of Verticillium dahliae VdLs.17.</title>
        <authorList>
            <consortium name="The Broad Institute Genome Sequencing Platform"/>
            <person name="Ma L.-J.J."/>
            <person name="Klosterman S.J."/>
            <person name="Subbarao K."/>
            <person name="Dobinson K."/>
            <person name="Veronese P."/>
            <person name="Kang S."/>
            <person name="Gold S.E."/>
            <person name="Young S."/>
            <person name="Jaffe D."/>
            <person name="Gnerre S."/>
            <person name="Berlin A."/>
            <person name="Heiman D."/>
            <person name="Hepburn T."/>
            <person name="Sykes S."/>
            <person name="Alvarado L."/>
            <person name="Kodira C.D."/>
            <person name="Lander E."/>
            <person name="Galagan J."/>
            <person name="Nusbaum C."/>
            <person name="Birren B."/>
        </authorList>
    </citation>
    <scope>NUCLEOTIDE SEQUENCE [LARGE SCALE GENOMIC DNA]</scope>
    <source>
        <strain evidence="6">VdLs.17 / ATCC MYA-4575 / FGSC 10137</strain>
    </source>
</reference>
<dbReference type="InterPro" id="IPR002034">
    <property type="entry name" value="AIPM/Hcit_synth_CS"/>
</dbReference>
<dbReference type="HOGENOM" id="CLU_022158_2_2_1"/>
<dbReference type="eggNOG" id="KOG2367">
    <property type="taxonomic scope" value="Eukaryota"/>
</dbReference>
<dbReference type="SUPFAM" id="SSF51569">
    <property type="entry name" value="Aldolase"/>
    <property type="match status" value="1"/>
</dbReference>
<dbReference type="RefSeq" id="XP_009648456.1">
    <property type="nucleotide sequence ID" value="XM_009650161.1"/>
</dbReference>
<feature type="domain" description="Pyruvate carboxyltransferase" evidence="4">
    <location>
        <begin position="57"/>
        <end position="307"/>
    </location>
</feature>
<evidence type="ECO:0000256" key="2">
    <source>
        <dbReference type="RuleBase" id="RU003523"/>
    </source>
</evidence>
<dbReference type="GeneID" id="20702738"/>
<feature type="region of interest" description="Disordered" evidence="3">
    <location>
        <begin position="464"/>
        <end position="490"/>
    </location>
</feature>
<evidence type="ECO:0000256" key="3">
    <source>
        <dbReference type="SAM" id="MobiDB-lite"/>
    </source>
</evidence>
<feature type="region of interest" description="Disordered" evidence="3">
    <location>
        <begin position="1"/>
        <end position="45"/>
    </location>
</feature>
<proteinExistence type="inferred from homology"/>
<dbReference type="PROSITE" id="PS50991">
    <property type="entry name" value="PYR_CT"/>
    <property type="match status" value="1"/>
</dbReference>
<name>G2WU02_VERDV</name>
<dbReference type="Proteomes" id="UP000001611">
    <property type="component" value="Chromosome 1"/>
</dbReference>
<dbReference type="InterPro" id="IPR054691">
    <property type="entry name" value="LeuA/HCS_post-cat"/>
</dbReference>
<feature type="compositionally biased region" description="Low complexity" evidence="3">
    <location>
        <begin position="12"/>
        <end position="28"/>
    </location>
</feature>